<gene>
    <name evidence="6" type="ORF">QX51_01345</name>
</gene>
<comment type="similarity">
    <text evidence="1">Belongs to the LysR transcriptional regulatory family.</text>
</comment>
<protein>
    <submittedName>
        <fullName evidence="6">MarR family transcriptional regulator</fullName>
    </submittedName>
</protein>
<dbReference type="Proteomes" id="UP000031189">
    <property type="component" value="Unassembled WGS sequence"/>
</dbReference>
<dbReference type="SUPFAM" id="SSF46785">
    <property type="entry name" value="Winged helix' DNA-binding domain"/>
    <property type="match status" value="1"/>
</dbReference>
<organism evidence="6 7">
    <name type="scientific">Terrisporobacter othiniensis</name>
    <dbReference type="NCBI Taxonomy" id="1577792"/>
    <lineage>
        <taxon>Bacteria</taxon>
        <taxon>Bacillati</taxon>
        <taxon>Bacillota</taxon>
        <taxon>Clostridia</taxon>
        <taxon>Peptostreptococcales</taxon>
        <taxon>Peptostreptococcaceae</taxon>
        <taxon>Terrisporobacter</taxon>
    </lineage>
</organism>
<dbReference type="AlphaFoldDB" id="A0A0B3W8H3"/>
<evidence type="ECO:0000256" key="3">
    <source>
        <dbReference type="ARBA" id="ARBA00023125"/>
    </source>
</evidence>
<evidence type="ECO:0000256" key="4">
    <source>
        <dbReference type="ARBA" id="ARBA00023163"/>
    </source>
</evidence>
<dbReference type="EMBL" id="JWHR01000016">
    <property type="protein sequence ID" value="KHS58702.1"/>
    <property type="molecule type" value="Genomic_DNA"/>
</dbReference>
<dbReference type="PROSITE" id="PS50931">
    <property type="entry name" value="HTH_LYSR"/>
    <property type="match status" value="1"/>
</dbReference>
<dbReference type="Gene3D" id="3.40.190.290">
    <property type="match status" value="1"/>
</dbReference>
<proteinExistence type="inferred from homology"/>
<dbReference type="GO" id="GO:0003700">
    <property type="term" value="F:DNA-binding transcription factor activity"/>
    <property type="evidence" value="ECO:0007669"/>
    <property type="project" value="InterPro"/>
</dbReference>
<dbReference type="OrthoDB" id="9785745at2"/>
<dbReference type="PRINTS" id="PR00039">
    <property type="entry name" value="HTHLYSR"/>
</dbReference>
<dbReference type="PANTHER" id="PTHR30126:SF39">
    <property type="entry name" value="HTH-TYPE TRANSCRIPTIONAL REGULATOR CYSL"/>
    <property type="match status" value="1"/>
</dbReference>
<dbReference type="PANTHER" id="PTHR30126">
    <property type="entry name" value="HTH-TYPE TRANSCRIPTIONAL REGULATOR"/>
    <property type="match status" value="1"/>
</dbReference>
<feature type="domain" description="HTH lysR-type" evidence="5">
    <location>
        <begin position="1"/>
        <end position="58"/>
    </location>
</feature>
<keyword evidence="4" id="KW-0804">Transcription</keyword>
<dbReference type="InterPro" id="IPR000847">
    <property type="entry name" value="LysR_HTH_N"/>
</dbReference>
<dbReference type="GO" id="GO:0000976">
    <property type="term" value="F:transcription cis-regulatory region binding"/>
    <property type="evidence" value="ECO:0007669"/>
    <property type="project" value="TreeGrafter"/>
</dbReference>
<accession>A0A0B3W8H3</accession>
<evidence type="ECO:0000259" key="5">
    <source>
        <dbReference type="PROSITE" id="PS50931"/>
    </source>
</evidence>
<dbReference type="Pfam" id="PF00126">
    <property type="entry name" value="HTH_1"/>
    <property type="match status" value="1"/>
</dbReference>
<sequence length="303" mass="35190">MTIRHLRIFIEVAKTGKMSIAAQRLFISQPTVSQAIRELEDHYNRKLFDRLSKKLYITSFGKELFTYATQIVEQFDNLEKKMNDNLHIEHLRIGASVTVGTCLLSKIIKEFHSVAPRVSTYAYVNNTAMVERKLLKSELDIAIVEGDIHSQDLVTIPVIDDYLVLLCNNNHLLLNKEKITLYDLENQRFAMREDGSGTREFFEQILHKYKIHIKLAYEASSTDTIRRAILDDNCLSLLSIHTFEEDIINGKIHIIKTDLNTLKRSFKLVYHKDKIMTPSIITLKDILKKYKTSDFMKNLLVKK</sequence>
<dbReference type="SUPFAM" id="SSF53850">
    <property type="entry name" value="Periplasmic binding protein-like II"/>
    <property type="match status" value="1"/>
</dbReference>
<evidence type="ECO:0000256" key="1">
    <source>
        <dbReference type="ARBA" id="ARBA00009437"/>
    </source>
</evidence>
<evidence type="ECO:0000313" key="6">
    <source>
        <dbReference type="EMBL" id="KHS58702.1"/>
    </source>
</evidence>
<dbReference type="RefSeq" id="WP_039678106.1">
    <property type="nucleotide sequence ID" value="NZ_JAWGXO010000005.1"/>
</dbReference>
<reference evidence="6 7" key="1">
    <citation type="submission" date="2014-12" db="EMBL/GenBank/DDBJ databases">
        <title>Draft genome sequence of Terrisporobacter sp. 08-306576, isolated from the blood culture of a bacteremia patient.</title>
        <authorList>
            <person name="Lund L.C."/>
            <person name="Sydenham T.V."/>
            <person name="Hogh S.V."/>
            <person name="Skov M.N."/>
            <person name="Kemp M."/>
            <person name="Justesen U.S."/>
        </authorList>
    </citation>
    <scope>NUCLEOTIDE SEQUENCE [LARGE SCALE GENOMIC DNA]</scope>
    <source>
        <strain evidence="6 7">08-306576</strain>
    </source>
</reference>
<keyword evidence="2" id="KW-0805">Transcription regulation</keyword>
<dbReference type="InterPro" id="IPR036388">
    <property type="entry name" value="WH-like_DNA-bd_sf"/>
</dbReference>
<dbReference type="Pfam" id="PF03466">
    <property type="entry name" value="LysR_substrate"/>
    <property type="match status" value="1"/>
</dbReference>
<dbReference type="InterPro" id="IPR005119">
    <property type="entry name" value="LysR_subst-bd"/>
</dbReference>
<dbReference type="InterPro" id="IPR036390">
    <property type="entry name" value="WH_DNA-bd_sf"/>
</dbReference>
<keyword evidence="7" id="KW-1185">Reference proteome</keyword>
<dbReference type="FunFam" id="1.10.10.10:FF:000001">
    <property type="entry name" value="LysR family transcriptional regulator"/>
    <property type="match status" value="1"/>
</dbReference>
<dbReference type="STRING" id="1577792.QX51_01345"/>
<dbReference type="Gene3D" id="1.10.10.10">
    <property type="entry name" value="Winged helix-like DNA-binding domain superfamily/Winged helix DNA-binding domain"/>
    <property type="match status" value="1"/>
</dbReference>
<evidence type="ECO:0000256" key="2">
    <source>
        <dbReference type="ARBA" id="ARBA00023015"/>
    </source>
</evidence>
<comment type="caution">
    <text evidence="6">The sequence shown here is derived from an EMBL/GenBank/DDBJ whole genome shotgun (WGS) entry which is preliminary data.</text>
</comment>
<name>A0A0B3W8H3_9FIRM</name>
<evidence type="ECO:0000313" key="7">
    <source>
        <dbReference type="Proteomes" id="UP000031189"/>
    </source>
</evidence>
<keyword evidence="3" id="KW-0238">DNA-binding</keyword>